<sequence length="275" mass="31731">MTIFLMVLKKLIKEQLSPLSASLDSKSKTYGHNKILSKEQKDIIDELSDKIVQYVSCDTDEENVKAITLLITDYRSSVQIKRESHGEPKDKGDTIGCLNDLVFHISGFYDKLKAFKELGPYDFNLIDKEFKNNPEHIVYYHAVYYFGEEIFCPKSGIDVKLRAEKEEKLGERLQSLFELIKPSHNLEEQKKRTLQVLRDLAEDNKKTVKKDKSSYTLPYFSFYGVSLTLPTDWFSPSEGRLGEQLNLAIRKINEITLDKFEASPENSVSKQKELN</sequence>
<organism evidence="2 4">
    <name type="scientific">Fluoribacter gormanii</name>
    <dbReference type="NCBI Taxonomy" id="464"/>
    <lineage>
        <taxon>Bacteria</taxon>
        <taxon>Pseudomonadati</taxon>
        <taxon>Pseudomonadota</taxon>
        <taxon>Gammaproteobacteria</taxon>
        <taxon>Legionellales</taxon>
        <taxon>Legionellaceae</taxon>
        <taxon>Fluoribacter</taxon>
    </lineage>
</organism>
<evidence type="ECO:0000313" key="4">
    <source>
        <dbReference type="Proteomes" id="UP000254374"/>
    </source>
</evidence>
<dbReference type="EMBL" id="FTNL01000028">
    <property type="protein sequence ID" value="SIR83434.1"/>
    <property type="molecule type" value="Genomic_DNA"/>
</dbReference>
<keyword evidence="3" id="KW-1185">Reference proteome</keyword>
<name>A0A377GEV0_9GAMM</name>
<evidence type="ECO:0000313" key="2">
    <source>
        <dbReference type="EMBL" id="STO23341.1"/>
    </source>
</evidence>
<dbReference type="EMBL" id="UGGV01000001">
    <property type="protein sequence ID" value="STO23341.1"/>
    <property type="molecule type" value="Genomic_DNA"/>
</dbReference>
<gene>
    <name evidence="2" type="ORF">NCTC11401_00132</name>
    <name evidence="1" type="ORF">SAMN05421777_12815</name>
</gene>
<evidence type="ECO:0000313" key="1">
    <source>
        <dbReference type="EMBL" id="SIR83434.1"/>
    </source>
</evidence>
<reference evidence="1 3" key="1">
    <citation type="submission" date="2017-01" db="EMBL/GenBank/DDBJ databases">
        <authorList>
            <person name="Varghese N."/>
            <person name="Submissions S."/>
        </authorList>
    </citation>
    <scope>NUCLEOTIDE SEQUENCE [LARGE SCALE GENOMIC DNA]</scope>
    <source>
        <strain evidence="1 3">ATCC 33342</strain>
    </source>
</reference>
<dbReference type="RefSeq" id="WP_058469378.1">
    <property type="nucleotide sequence ID" value="NZ_CAAAIX010000029.1"/>
</dbReference>
<reference evidence="2 4" key="2">
    <citation type="submission" date="2018-06" db="EMBL/GenBank/DDBJ databases">
        <authorList>
            <consortium name="Pathogen Informatics"/>
            <person name="Doyle S."/>
        </authorList>
    </citation>
    <scope>NUCLEOTIDE SEQUENCE [LARGE SCALE GENOMIC DNA]</scope>
    <source>
        <strain evidence="2 4">NCTC11401</strain>
    </source>
</reference>
<dbReference type="Proteomes" id="UP000254374">
    <property type="component" value="Unassembled WGS sequence"/>
</dbReference>
<dbReference type="AlphaFoldDB" id="A0A377GEV0"/>
<evidence type="ECO:0000313" key="3">
    <source>
        <dbReference type="Proteomes" id="UP000186808"/>
    </source>
</evidence>
<dbReference type="OrthoDB" id="5651291at2"/>
<accession>A0A377GEV0</accession>
<proteinExistence type="predicted"/>
<dbReference type="Proteomes" id="UP000186808">
    <property type="component" value="Unassembled WGS sequence"/>
</dbReference>
<protein>
    <submittedName>
        <fullName evidence="2">Uncharacterized protein</fullName>
    </submittedName>
</protein>